<keyword evidence="10" id="KW-0234">DNA repair</keyword>
<evidence type="ECO:0000256" key="2">
    <source>
        <dbReference type="ARBA" id="ARBA00022722"/>
    </source>
</evidence>
<evidence type="ECO:0000256" key="4">
    <source>
        <dbReference type="ARBA" id="ARBA00022763"/>
    </source>
</evidence>
<evidence type="ECO:0000256" key="13">
    <source>
        <dbReference type="ARBA" id="ARBA00034808"/>
    </source>
</evidence>
<evidence type="ECO:0000256" key="9">
    <source>
        <dbReference type="ARBA" id="ARBA00023125"/>
    </source>
</evidence>
<keyword evidence="2" id="KW-0540">Nuclease</keyword>
<evidence type="ECO:0000313" key="18">
    <source>
        <dbReference type="EMBL" id="OGI79438.1"/>
    </source>
</evidence>
<dbReference type="InterPro" id="IPR011604">
    <property type="entry name" value="PDDEXK-like_dom_sf"/>
</dbReference>
<protein>
    <recommendedName>
        <fullName evidence="13">DNA 3'-5' helicase</fullName>
        <ecNumber evidence="13">5.6.2.4</ecNumber>
    </recommendedName>
</protein>
<dbReference type="PROSITE" id="PS51198">
    <property type="entry name" value="UVRD_HELICASE_ATP_BIND"/>
    <property type="match status" value="1"/>
</dbReference>
<dbReference type="GO" id="GO:0000725">
    <property type="term" value="P:recombinational repair"/>
    <property type="evidence" value="ECO:0007669"/>
    <property type="project" value="TreeGrafter"/>
</dbReference>
<dbReference type="GO" id="GO:0005524">
    <property type="term" value="F:ATP binding"/>
    <property type="evidence" value="ECO:0007669"/>
    <property type="project" value="UniProtKB-UniRule"/>
</dbReference>
<name>A0A1F6WC05_9BACT</name>
<reference evidence="18 19" key="1">
    <citation type="journal article" date="2016" name="Nat. Commun.">
        <title>Thousands of microbial genomes shed light on interconnected biogeochemical processes in an aquifer system.</title>
        <authorList>
            <person name="Anantharaman K."/>
            <person name="Brown C.T."/>
            <person name="Hug L.A."/>
            <person name="Sharon I."/>
            <person name="Castelle C.J."/>
            <person name="Probst A.J."/>
            <person name="Thomas B.C."/>
            <person name="Singh A."/>
            <person name="Wilkins M.J."/>
            <person name="Karaoz U."/>
            <person name="Brodie E.L."/>
            <person name="Williams K.H."/>
            <person name="Hubbard S.S."/>
            <person name="Banfield J.F."/>
        </authorList>
    </citation>
    <scope>NUCLEOTIDE SEQUENCE [LARGE SCALE GENOMIC DNA]</scope>
</reference>
<evidence type="ECO:0000256" key="8">
    <source>
        <dbReference type="ARBA" id="ARBA00022840"/>
    </source>
</evidence>
<dbReference type="GO" id="GO:0003677">
    <property type="term" value="F:DNA binding"/>
    <property type="evidence" value="ECO:0007669"/>
    <property type="project" value="UniProtKB-KW"/>
</dbReference>
<dbReference type="Pfam" id="PF12705">
    <property type="entry name" value="PDDEXK_1"/>
    <property type="match status" value="1"/>
</dbReference>
<dbReference type="PANTHER" id="PTHR11070:SF2">
    <property type="entry name" value="ATP-DEPENDENT DNA HELICASE SRS2"/>
    <property type="match status" value="1"/>
</dbReference>
<keyword evidence="8 15" id="KW-0067">ATP-binding</keyword>
<dbReference type="SUPFAM" id="SSF52540">
    <property type="entry name" value="P-loop containing nucleoside triphosphate hydrolases"/>
    <property type="match status" value="1"/>
</dbReference>
<dbReference type="GO" id="GO:0043138">
    <property type="term" value="F:3'-5' DNA helicase activity"/>
    <property type="evidence" value="ECO:0007669"/>
    <property type="project" value="UniProtKB-EC"/>
</dbReference>
<dbReference type="PANTHER" id="PTHR11070">
    <property type="entry name" value="UVRD / RECB / PCRA DNA HELICASE FAMILY MEMBER"/>
    <property type="match status" value="1"/>
</dbReference>
<comment type="catalytic activity">
    <reaction evidence="14">
        <text>ATP + H2O = ADP + phosphate + H(+)</text>
        <dbReference type="Rhea" id="RHEA:13065"/>
        <dbReference type="ChEBI" id="CHEBI:15377"/>
        <dbReference type="ChEBI" id="CHEBI:15378"/>
        <dbReference type="ChEBI" id="CHEBI:30616"/>
        <dbReference type="ChEBI" id="CHEBI:43474"/>
        <dbReference type="ChEBI" id="CHEBI:456216"/>
        <dbReference type="EC" id="5.6.2.4"/>
    </reaction>
</comment>
<dbReference type="Gene3D" id="1.10.486.10">
    <property type="entry name" value="PCRA, domain 4"/>
    <property type="match status" value="1"/>
</dbReference>
<dbReference type="InterPro" id="IPR014016">
    <property type="entry name" value="UvrD-like_ATP-bd"/>
</dbReference>
<evidence type="ECO:0000256" key="11">
    <source>
        <dbReference type="ARBA" id="ARBA00023235"/>
    </source>
</evidence>
<evidence type="ECO:0000256" key="1">
    <source>
        <dbReference type="ARBA" id="ARBA00009922"/>
    </source>
</evidence>
<evidence type="ECO:0000256" key="10">
    <source>
        <dbReference type="ARBA" id="ARBA00023204"/>
    </source>
</evidence>
<keyword evidence="11" id="KW-0413">Isomerase</keyword>
<dbReference type="InterPro" id="IPR013986">
    <property type="entry name" value="DExx_box_DNA_helicase_dom_sf"/>
</dbReference>
<evidence type="ECO:0000256" key="14">
    <source>
        <dbReference type="ARBA" id="ARBA00048988"/>
    </source>
</evidence>
<keyword evidence="9" id="KW-0238">DNA-binding</keyword>
<dbReference type="GO" id="GO:0004527">
    <property type="term" value="F:exonuclease activity"/>
    <property type="evidence" value="ECO:0007669"/>
    <property type="project" value="UniProtKB-KW"/>
</dbReference>
<comment type="similarity">
    <text evidence="1">Belongs to the helicase family. UvrD subfamily.</text>
</comment>
<keyword evidence="6 15" id="KW-0347">Helicase</keyword>
<organism evidence="18 19">
    <name type="scientific">Candidatus Nomurabacteria bacterium RIFCSPHIGHO2_12_FULL_37_29</name>
    <dbReference type="NCBI Taxonomy" id="1801759"/>
    <lineage>
        <taxon>Bacteria</taxon>
        <taxon>Candidatus Nomuraibacteriota</taxon>
    </lineage>
</organism>
<dbReference type="Gene3D" id="1.10.10.160">
    <property type="match status" value="1"/>
</dbReference>
<comment type="catalytic activity">
    <reaction evidence="12">
        <text>Couples ATP hydrolysis with the unwinding of duplex DNA by translocating in the 3'-5' direction.</text>
        <dbReference type="EC" id="5.6.2.4"/>
    </reaction>
</comment>
<dbReference type="PROSITE" id="PS51217">
    <property type="entry name" value="UVRD_HELICASE_CTER"/>
    <property type="match status" value="1"/>
</dbReference>
<dbReference type="Gene3D" id="3.40.50.300">
    <property type="entry name" value="P-loop containing nucleotide triphosphate hydrolases"/>
    <property type="match status" value="2"/>
</dbReference>
<dbReference type="AlphaFoldDB" id="A0A1F6WC05"/>
<dbReference type="Pfam" id="PF00580">
    <property type="entry name" value="UvrD-helicase"/>
    <property type="match status" value="1"/>
</dbReference>
<dbReference type="Pfam" id="PF13361">
    <property type="entry name" value="UvrD_C"/>
    <property type="match status" value="1"/>
</dbReference>
<dbReference type="InterPro" id="IPR000212">
    <property type="entry name" value="DNA_helicase_UvrD/REP"/>
</dbReference>
<feature type="domain" description="UvrD-like helicase C-terminal" evidence="17">
    <location>
        <begin position="317"/>
        <end position="605"/>
    </location>
</feature>
<evidence type="ECO:0000256" key="5">
    <source>
        <dbReference type="ARBA" id="ARBA00022801"/>
    </source>
</evidence>
<evidence type="ECO:0000256" key="7">
    <source>
        <dbReference type="ARBA" id="ARBA00022839"/>
    </source>
</evidence>
<feature type="binding site" evidence="15">
    <location>
        <begin position="17"/>
        <end position="24"/>
    </location>
    <ligand>
        <name>ATP</name>
        <dbReference type="ChEBI" id="CHEBI:30616"/>
    </ligand>
</feature>
<dbReference type="InterPro" id="IPR014017">
    <property type="entry name" value="DNA_helicase_UvrD-like_C"/>
</dbReference>
<evidence type="ECO:0000256" key="3">
    <source>
        <dbReference type="ARBA" id="ARBA00022741"/>
    </source>
</evidence>
<sequence>AQREAVDTIDGPVMVVAGPGTGKTQILALRIGNILLKTDTSADGVLCLTFTNSAVSAMRERLRKYIGREASKVKVATFHSFGMEILGKYFSILGLYAKPELMDEKDIIALCDEVLHKNDWKYIRPRSETSRYFRDLKSFISFLKRERITPEHFKNEIEKEIKNIERDPLSISTRGERKGEMKKDVERKMEGLHRTLEAVKFYSLYEIEKKEKNLFDFDDILGALVLIVEESIEAKNYIRENFLYVLIDEHQDSSGVQNEFLEKVWKEEDKPNIFVVGDDRQLIYGFGGASLEYFENFKDTFGKAKLISLEENYRSTQKILDSAHDLLRSSITKNRLKSNRKENHALRLVEAYYPRDEIIFIALEIKDKIKKRGSGEHGRTSIDPNDIAILVPKNRQVKSTITILKDMGVPVAGVAMMDFFDVPESSAFLRVLKIIANPGDGALLATSFFDKFSLISPFKAHEFIKGNKMREFSLLDVQEETPTLFSTQGRSALGENKQNDVNIWIQKLKLWLSYSTLPLYAFIQKVGTEFLLDNAKNHEELMIRIEVLRTMLHLVLFETEKHSKMSLKVFLDFLERIENYRENISLAVFSPNDGVKVLTLHGSKGLEFDHVYIAHMDEKSFSGSKREGFILPEYIKEKVEKRDEIVLKRELYVAMTRAKRFCTISYALQSHTGGDQELAHIVSDLSENFEKQKAHETEKIILKNDERAYVEKKSNEERNINLEDLIKLVAKDYEDRKVSVSLLNNFFECSWKWYFRNLLQLPEPKQESLEFGNIVHGSIDAVLKLEKKLNEKDLKNMVLHQVRKSGFGDERKEKELFKLAFNILSKWVNERLDKINNKRESEQSVSVKDNRFPNLNIYGKIDLIEILDKDNVRVTDFKTGSVRKKGDIEKIDKEGRMSSYLRQLVMYSYLIKQSSKLKINVNESCLEFLEAKNEKETFYNRVITSKEIDLLIKDIKDYDQLIKNGKWVNRPCNYNSYGKNTECEYCKLAEIYK</sequence>
<keyword evidence="3 15" id="KW-0547">Nucleotide-binding</keyword>
<comment type="caution">
    <text evidence="18">The sequence shown here is derived from an EMBL/GenBank/DDBJ whole genome shotgun (WGS) entry which is preliminary data.</text>
</comment>
<dbReference type="EC" id="5.6.2.4" evidence="13"/>
<feature type="domain" description="UvrD-like helicase ATP-binding" evidence="16">
    <location>
        <begin position="1"/>
        <end position="316"/>
    </location>
</feature>
<keyword evidence="7" id="KW-0269">Exonuclease</keyword>
<proteinExistence type="inferred from homology"/>
<evidence type="ECO:0000256" key="6">
    <source>
        <dbReference type="ARBA" id="ARBA00022806"/>
    </source>
</evidence>
<dbReference type="CDD" id="cd17932">
    <property type="entry name" value="DEXQc_UvrD"/>
    <property type="match status" value="1"/>
</dbReference>
<dbReference type="InterPro" id="IPR038726">
    <property type="entry name" value="PDDEXK_AddAB-type"/>
</dbReference>
<gene>
    <name evidence="18" type="ORF">A3F19_01320</name>
</gene>
<evidence type="ECO:0000256" key="12">
    <source>
        <dbReference type="ARBA" id="ARBA00034617"/>
    </source>
</evidence>
<keyword evidence="5 15" id="KW-0378">Hydrolase</keyword>
<dbReference type="Proteomes" id="UP000177052">
    <property type="component" value="Unassembled WGS sequence"/>
</dbReference>
<evidence type="ECO:0000259" key="16">
    <source>
        <dbReference type="PROSITE" id="PS51198"/>
    </source>
</evidence>
<keyword evidence="4" id="KW-0227">DNA damage</keyword>
<accession>A0A1F6WC05</accession>
<dbReference type="Gene3D" id="3.90.320.10">
    <property type="match status" value="2"/>
</dbReference>
<evidence type="ECO:0000259" key="17">
    <source>
        <dbReference type="PROSITE" id="PS51217"/>
    </source>
</evidence>
<feature type="non-terminal residue" evidence="18">
    <location>
        <position position="1"/>
    </location>
</feature>
<evidence type="ECO:0000256" key="15">
    <source>
        <dbReference type="PROSITE-ProRule" id="PRU00560"/>
    </source>
</evidence>
<dbReference type="EMBL" id="MFUJ01000010">
    <property type="protein sequence ID" value="OGI79438.1"/>
    <property type="molecule type" value="Genomic_DNA"/>
</dbReference>
<dbReference type="InterPro" id="IPR027417">
    <property type="entry name" value="P-loop_NTPase"/>
</dbReference>
<evidence type="ECO:0000313" key="19">
    <source>
        <dbReference type="Proteomes" id="UP000177052"/>
    </source>
</evidence>